<dbReference type="EMBL" id="LCJD01000011">
    <property type="protein sequence ID" value="KKT69823.1"/>
    <property type="molecule type" value="Genomic_DNA"/>
</dbReference>
<feature type="region of interest" description="Disordered" evidence="1">
    <location>
        <begin position="1"/>
        <end position="23"/>
    </location>
</feature>
<gene>
    <name evidence="2" type="ORF">UW65_C0011G0005</name>
</gene>
<dbReference type="GO" id="GO:0043138">
    <property type="term" value="F:3'-5' DNA helicase activity"/>
    <property type="evidence" value="ECO:0007669"/>
    <property type="project" value="TreeGrafter"/>
</dbReference>
<reference evidence="2 3" key="1">
    <citation type="journal article" date="2015" name="Nature">
        <title>rRNA introns, odd ribosomes, and small enigmatic genomes across a large radiation of phyla.</title>
        <authorList>
            <person name="Brown C.T."/>
            <person name="Hug L.A."/>
            <person name="Thomas B.C."/>
            <person name="Sharon I."/>
            <person name="Castelle C.J."/>
            <person name="Singh A."/>
            <person name="Wilkins M.J."/>
            <person name="Williams K.H."/>
            <person name="Banfield J.F."/>
        </authorList>
    </citation>
    <scope>NUCLEOTIDE SEQUENCE [LARGE SCALE GENOMIC DNA]</scope>
</reference>
<dbReference type="Proteomes" id="UP000034783">
    <property type="component" value="Unassembled WGS sequence"/>
</dbReference>
<evidence type="ECO:0000313" key="2">
    <source>
        <dbReference type="EMBL" id="KKT69823.1"/>
    </source>
</evidence>
<evidence type="ECO:0000313" key="3">
    <source>
        <dbReference type="Proteomes" id="UP000034783"/>
    </source>
</evidence>
<dbReference type="SUPFAM" id="SSF52540">
    <property type="entry name" value="P-loop containing nucleoside triphosphate hydrolases"/>
    <property type="match status" value="1"/>
</dbReference>
<dbReference type="GO" id="GO:0005524">
    <property type="term" value="F:ATP binding"/>
    <property type="evidence" value="ECO:0007669"/>
    <property type="project" value="InterPro"/>
</dbReference>
<dbReference type="Gene3D" id="3.40.50.300">
    <property type="entry name" value="P-loop containing nucleotide triphosphate hydrolases"/>
    <property type="match status" value="2"/>
</dbReference>
<proteinExistence type="predicted"/>
<dbReference type="PANTHER" id="PTHR11070">
    <property type="entry name" value="UVRD / RECB / PCRA DNA HELICASE FAMILY MEMBER"/>
    <property type="match status" value="1"/>
</dbReference>
<protein>
    <submittedName>
        <fullName evidence="2">Uncharacterized protein</fullName>
    </submittedName>
</protein>
<comment type="caution">
    <text evidence="2">The sequence shown here is derived from an EMBL/GenBank/DDBJ whole genome shotgun (WGS) entry which is preliminary data.</text>
</comment>
<dbReference type="GO" id="GO:0003677">
    <property type="term" value="F:DNA binding"/>
    <property type="evidence" value="ECO:0007669"/>
    <property type="project" value="InterPro"/>
</dbReference>
<dbReference type="PANTHER" id="PTHR11070:SF17">
    <property type="entry name" value="DNA HELICASE IV"/>
    <property type="match status" value="1"/>
</dbReference>
<name>A0A0G1JEP7_UNCKA</name>
<organism evidence="2 3">
    <name type="scientific">candidate division WWE3 bacterium GW2011_GWB1_44_4</name>
    <dbReference type="NCBI Taxonomy" id="1619116"/>
    <lineage>
        <taxon>Bacteria</taxon>
        <taxon>Katanobacteria</taxon>
    </lineage>
</organism>
<evidence type="ECO:0000256" key="1">
    <source>
        <dbReference type="SAM" id="MobiDB-lite"/>
    </source>
</evidence>
<feature type="compositionally biased region" description="Basic and acidic residues" evidence="1">
    <location>
        <begin position="1"/>
        <end position="20"/>
    </location>
</feature>
<accession>A0A0G1JEP7</accession>
<dbReference type="InterPro" id="IPR027417">
    <property type="entry name" value="P-loop_NTPase"/>
</dbReference>
<sequence>MPAHQDADQHQRDFKTESERAAQTVSQLARYQEELSSALNYMGEENLKKLKDLRDSAEANPTDLFLFMEQLHAQNLAFNLKDKVQRLEELAFSLAEPYFSRIDLADAKNLSSEIIYIGKFGFTPKNTSKPVITDWRAKIASVYYKYRYPQANVTYETQDGEVVRDLKLKRTFEFDAGALVKFYNNDIQLDENELIAEKIAKRTGVVLEDIVATIQQSQMAIIEQDPRSICIVQGCVGSGKSTVAIHKLSHIFFNFPKLIAPHNSLLVAKNQILTGYLSTLFPKLGIFDINYGTLKDLIVRIVYRHELPVDLSLDNESNMSDCDATFVHTINNSSASFKSFVCSQLDELQSDSVVSRYFTFVYDDELSALENVSSLLMELDEELRFQKDKIDGGVSDSYEAKCQENIKNLRQITTKLKKIARTFKTSVFPKVLRSLDLKSTKKLCYKDALTYIVLYAEAFGLSNLKKFEYCVVDEGQDFSLLEYLFLNKVVIKGRFSILGDLNQGYIESGIKKWEEIQEAIPDAHTFAKFELTTNYRSTKQIIDYACNILAPYTTSYLPKSINRRGLEVGEMVIPNKDMLFSDFQKRVQTDLTALDKSVGVICFSDYLFEKAKAFLESGYRAKLKDRLVVLNPKDKIFYAPKGVYLTMFENCKGLEFSKVYVLGLKSSFKNLSEARAAYVASTRAMNELIVYKIND</sequence>
<dbReference type="GO" id="GO:0005829">
    <property type="term" value="C:cytosol"/>
    <property type="evidence" value="ECO:0007669"/>
    <property type="project" value="TreeGrafter"/>
</dbReference>
<dbReference type="GO" id="GO:0000725">
    <property type="term" value="P:recombinational repair"/>
    <property type="evidence" value="ECO:0007669"/>
    <property type="project" value="TreeGrafter"/>
</dbReference>
<dbReference type="InterPro" id="IPR000212">
    <property type="entry name" value="DNA_helicase_UvrD/REP"/>
</dbReference>
<dbReference type="AlphaFoldDB" id="A0A0G1JEP7"/>